<feature type="region of interest" description="Disordered" evidence="2">
    <location>
        <begin position="73"/>
        <end position="92"/>
    </location>
</feature>
<evidence type="ECO:0000256" key="2">
    <source>
        <dbReference type="SAM" id="MobiDB-lite"/>
    </source>
</evidence>
<reference evidence="3 4" key="1">
    <citation type="journal article" name="Front. Microbiol.">
        <title>Sugar Metabolism of the First Thermophilic Planctomycete Thermogutta terrifontis: Comparative Genomic and Transcriptomic Approaches.</title>
        <authorList>
            <person name="Elcheninov A.G."/>
            <person name="Menzel P."/>
            <person name="Gudbergsdottir S.R."/>
            <person name="Slesarev A.I."/>
            <person name="Kadnikov V.V."/>
            <person name="Krogh A."/>
            <person name="Bonch-Osmolovskaya E.A."/>
            <person name="Peng X."/>
            <person name="Kublanov I.V."/>
        </authorList>
    </citation>
    <scope>NUCLEOTIDE SEQUENCE [LARGE SCALE GENOMIC DNA]</scope>
    <source>
        <strain evidence="3 4">R1</strain>
    </source>
</reference>
<dbReference type="PROSITE" id="PS01097">
    <property type="entry name" value="HUPF_HYPC"/>
    <property type="match status" value="1"/>
</dbReference>
<dbReference type="EMBL" id="CP018477">
    <property type="protein sequence ID" value="ASV73188.1"/>
    <property type="molecule type" value="Genomic_DNA"/>
</dbReference>
<dbReference type="PRINTS" id="PR00445">
    <property type="entry name" value="HUPFHYPC"/>
</dbReference>
<dbReference type="PANTHER" id="PTHR35177">
    <property type="entry name" value="HYDROGENASE MATURATION FACTOR HYBG"/>
    <property type="match status" value="1"/>
</dbReference>
<dbReference type="SUPFAM" id="SSF159127">
    <property type="entry name" value="HupF/HypC-like"/>
    <property type="match status" value="1"/>
</dbReference>
<proteinExistence type="inferred from homology"/>
<dbReference type="RefSeq" id="WP_095413873.1">
    <property type="nucleotide sequence ID" value="NZ_CP018477.1"/>
</dbReference>
<dbReference type="GO" id="GO:0051604">
    <property type="term" value="P:protein maturation"/>
    <property type="evidence" value="ECO:0007669"/>
    <property type="project" value="TreeGrafter"/>
</dbReference>
<dbReference type="GO" id="GO:0005506">
    <property type="term" value="F:iron ion binding"/>
    <property type="evidence" value="ECO:0007669"/>
    <property type="project" value="TreeGrafter"/>
</dbReference>
<dbReference type="KEGG" id="ttf:THTE_0586"/>
<comment type="similarity">
    <text evidence="1">Belongs to the HupF/HypC family.</text>
</comment>
<evidence type="ECO:0000256" key="1">
    <source>
        <dbReference type="ARBA" id="ARBA00006018"/>
    </source>
</evidence>
<dbReference type="PANTHER" id="PTHR35177:SF2">
    <property type="entry name" value="HYDROGENASE MATURATION FACTOR HYBG"/>
    <property type="match status" value="1"/>
</dbReference>
<accession>A0A286RB50</accession>
<dbReference type="AlphaFoldDB" id="A0A286RB50"/>
<dbReference type="Proteomes" id="UP000215086">
    <property type="component" value="Chromosome"/>
</dbReference>
<dbReference type="Gene3D" id="2.30.30.140">
    <property type="match status" value="1"/>
</dbReference>
<dbReference type="Pfam" id="PF01455">
    <property type="entry name" value="HupF_HypC"/>
    <property type="match status" value="1"/>
</dbReference>
<dbReference type="FunFam" id="2.30.30.140:FF:000022">
    <property type="entry name" value="Hydrogenase assembly chaperone HybG"/>
    <property type="match status" value="1"/>
</dbReference>
<protein>
    <submittedName>
        <fullName evidence="3">[NiFe] hydrogenase metallocenter assembly protein HypC</fullName>
    </submittedName>
</protein>
<dbReference type="NCBIfam" id="TIGR00074">
    <property type="entry name" value="hypC_hupF"/>
    <property type="match status" value="1"/>
</dbReference>
<gene>
    <name evidence="3" type="ORF">THTE_0586</name>
</gene>
<keyword evidence="4" id="KW-1185">Reference proteome</keyword>
<dbReference type="InterPro" id="IPR019812">
    <property type="entry name" value="Hydgase_assmbl_chp_CS"/>
</dbReference>
<dbReference type="GO" id="GO:1902670">
    <property type="term" value="F:carbon dioxide binding"/>
    <property type="evidence" value="ECO:0007669"/>
    <property type="project" value="TreeGrafter"/>
</dbReference>
<organism evidence="3 4">
    <name type="scientific">Thermogutta terrifontis</name>
    <dbReference type="NCBI Taxonomy" id="1331910"/>
    <lineage>
        <taxon>Bacteria</taxon>
        <taxon>Pseudomonadati</taxon>
        <taxon>Planctomycetota</taxon>
        <taxon>Planctomycetia</taxon>
        <taxon>Pirellulales</taxon>
        <taxon>Thermoguttaceae</taxon>
        <taxon>Thermogutta</taxon>
    </lineage>
</organism>
<dbReference type="InterPro" id="IPR001109">
    <property type="entry name" value="Hydrogenase_HupF/HypC"/>
</dbReference>
<dbReference type="OrthoDB" id="9806017at2"/>
<name>A0A286RB50_9BACT</name>
<evidence type="ECO:0000313" key="3">
    <source>
        <dbReference type="EMBL" id="ASV73188.1"/>
    </source>
</evidence>
<evidence type="ECO:0000313" key="4">
    <source>
        <dbReference type="Proteomes" id="UP000215086"/>
    </source>
</evidence>
<sequence length="92" mass="10059">MCLGVPGKIIQKYDREGLPYAQVDFGGIAKEICLAYVPEAEVGEYVIVHVGFAISRLDEAEAMEQLALLREMEAAGEESPWPPVSEETETSS</sequence>